<name>A0A8H6XN45_9AGAR</name>
<accession>A0A8H6XN45</accession>
<feature type="transmembrane region" description="Helical" evidence="1">
    <location>
        <begin position="279"/>
        <end position="302"/>
    </location>
</feature>
<dbReference type="EMBL" id="JACAZI010000016">
    <property type="protein sequence ID" value="KAF7343447.1"/>
    <property type="molecule type" value="Genomic_DNA"/>
</dbReference>
<dbReference type="OrthoDB" id="3263285at2759"/>
<keyword evidence="1" id="KW-1133">Transmembrane helix</keyword>
<keyword evidence="1" id="KW-0812">Transmembrane</keyword>
<proteinExistence type="predicted"/>
<protein>
    <submittedName>
        <fullName evidence="2">Uncharacterized protein</fullName>
    </submittedName>
</protein>
<dbReference type="Proteomes" id="UP000620124">
    <property type="component" value="Unassembled WGS sequence"/>
</dbReference>
<evidence type="ECO:0000313" key="2">
    <source>
        <dbReference type="EMBL" id="KAF7343447.1"/>
    </source>
</evidence>
<keyword evidence="3" id="KW-1185">Reference proteome</keyword>
<evidence type="ECO:0000313" key="3">
    <source>
        <dbReference type="Proteomes" id="UP000620124"/>
    </source>
</evidence>
<keyword evidence="1" id="KW-0472">Membrane</keyword>
<organism evidence="2 3">
    <name type="scientific">Mycena venus</name>
    <dbReference type="NCBI Taxonomy" id="2733690"/>
    <lineage>
        <taxon>Eukaryota</taxon>
        <taxon>Fungi</taxon>
        <taxon>Dikarya</taxon>
        <taxon>Basidiomycota</taxon>
        <taxon>Agaricomycotina</taxon>
        <taxon>Agaricomycetes</taxon>
        <taxon>Agaricomycetidae</taxon>
        <taxon>Agaricales</taxon>
        <taxon>Marasmiineae</taxon>
        <taxon>Mycenaceae</taxon>
        <taxon>Mycena</taxon>
    </lineage>
</organism>
<evidence type="ECO:0000256" key="1">
    <source>
        <dbReference type="SAM" id="Phobius"/>
    </source>
</evidence>
<dbReference type="AlphaFoldDB" id="A0A8H6XN45"/>
<gene>
    <name evidence="2" type="ORF">MVEN_01777500</name>
</gene>
<sequence length="409" mass="46827">MQFSRILCATRSVRHSRGLSSTSRVFSIPRTPLPEPPPAPLALPFASVHSITQANIDRYVAPLYERNWLIFTEMPNMILTGDTLERNARTVSLLGKKFWFLRGRAATNFLADVVDFALQEEHEPRITMFLGRTKQHVLVRMHTPRTLSDAEGFSEEHIRPGLSARDLRLAILLENHYQDKYVASRQALPLRALLLRPDVPDCDTIRVTQESKISRATNTVEADAKWTPSPLIISALPPLPGHEDADTICTDAHFDAFLRPLYTRGWHAAFLPIMGQDKLYAPMLCLTGFFRFTSLAAAIAFIRDVVGYPWYKEDNAELHFLVDAQTVRAQLVYPPEHVALTVGNLRAARRIEQIFHDDYFGSARMSGVHPYRNDSMHQPRSVEELRRTRETPLRMFHLRHNAKMARMRR</sequence>
<reference evidence="2" key="1">
    <citation type="submission" date="2020-05" db="EMBL/GenBank/DDBJ databases">
        <title>Mycena genomes resolve the evolution of fungal bioluminescence.</title>
        <authorList>
            <person name="Tsai I.J."/>
        </authorList>
    </citation>
    <scope>NUCLEOTIDE SEQUENCE</scope>
    <source>
        <strain evidence="2">CCC161011</strain>
    </source>
</reference>
<comment type="caution">
    <text evidence="2">The sequence shown here is derived from an EMBL/GenBank/DDBJ whole genome shotgun (WGS) entry which is preliminary data.</text>
</comment>